<dbReference type="GO" id="GO:0016757">
    <property type="term" value="F:glycosyltransferase activity"/>
    <property type="evidence" value="ECO:0007669"/>
    <property type="project" value="UniProtKB-KW"/>
</dbReference>
<name>Q17YG7_HELAH</name>
<dbReference type="AlphaFoldDB" id="Q17YG7"/>
<dbReference type="InterPro" id="IPR042574">
    <property type="entry name" value="FucT_N_sf"/>
</dbReference>
<keyword evidence="3" id="KW-1185">Reference proteome</keyword>
<dbReference type="SUPFAM" id="SSF53756">
    <property type="entry name" value="UDP-Glycosyltransferase/glycogen phosphorylase"/>
    <property type="match status" value="1"/>
</dbReference>
<organism evidence="2 3">
    <name type="scientific">Helicobacter acinonychis (strain Sheeba)</name>
    <dbReference type="NCBI Taxonomy" id="382638"/>
    <lineage>
        <taxon>Bacteria</taxon>
        <taxon>Pseudomonadati</taxon>
        <taxon>Campylobacterota</taxon>
        <taxon>Epsilonproteobacteria</taxon>
        <taxon>Campylobacterales</taxon>
        <taxon>Helicobacteraceae</taxon>
        <taxon>Helicobacter</taxon>
    </lineage>
</organism>
<accession>Q17YG7</accession>
<dbReference type="eggNOG" id="ENOG50339ZY">
    <property type="taxonomic scope" value="Bacteria"/>
</dbReference>
<protein>
    <submittedName>
        <fullName evidence="2">Alpha (1,3)-fucosyltransferase 2</fullName>
    </submittedName>
</protein>
<sequence>MYYTGENEVPNFNLFDYAIGFDGLDFKERYLRMPLYYAHLHDKAQSVNDTTCALHS</sequence>
<dbReference type="Proteomes" id="UP000000775">
    <property type="component" value="Chromosome"/>
</dbReference>
<dbReference type="InterPro" id="IPR041058">
    <property type="entry name" value="FucT_N"/>
</dbReference>
<dbReference type="STRING" id="382638.Hac_0482"/>
<dbReference type="Pfam" id="PF18025">
    <property type="entry name" value="FucT_N"/>
    <property type="match status" value="1"/>
</dbReference>
<proteinExistence type="predicted"/>
<reference evidence="2 3" key="1">
    <citation type="journal article" date="2006" name="PLoS Genet.">
        <title>Who ate whom? Adaptive Helicobacter genomic changes that accompanied a host jump from early humans to large felines.</title>
        <authorList>
            <person name="Eppinger M."/>
            <person name="Baar C."/>
            <person name="Linz B."/>
            <person name="Raddatz G."/>
            <person name="Lanz C."/>
            <person name="Keller H."/>
            <person name="Morelli G."/>
            <person name="Gressmann H."/>
            <person name="Achtman M."/>
            <person name="Schuster S.C."/>
        </authorList>
    </citation>
    <scope>NUCLEOTIDE SEQUENCE [LARGE SCALE GENOMIC DNA]</scope>
    <source>
        <strain evidence="2 3">Sheeba</strain>
    </source>
</reference>
<evidence type="ECO:0000259" key="1">
    <source>
        <dbReference type="Pfam" id="PF18025"/>
    </source>
</evidence>
<evidence type="ECO:0000313" key="2">
    <source>
        <dbReference type="EMBL" id="CAJ99309.1"/>
    </source>
</evidence>
<dbReference type="EMBL" id="AM260522">
    <property type="protein sequence ID" value="CAJ99309.1"/>
    <property type="molecule type" value="Genomic_DNA"/>
</dbReference>
<dbReference type="Gene3D" id="3.40.50.11650">
    <property type="entry name" value="Glycosyl transferase family 10, N-terminal domain"/>
    <property type="match status" value="1"/>
</dbReference>
<evidence type="ECO:0000313" key="3">
    <source>
        <dbReference type="Proteomes" id="UP000000775"/>
    </source>
</evidence>
<dbReference type="HOGENOM" id="CLU_3008021_0_0_7"/>
<dbReference type="KEGG" id="hac:Hac_0482"/>
<feature type="domain" description="Alpha-(1,3)-fucosyltransferase FucT N-terminal" evidence="1">
    <location>
        <begin position="1"/>
        <end position="37"/>
    </location>
</feature>
<gene>
    <name evidence="2" type="primary">fucT fragment 2</name>
    <name evidence="2" type="ordered locus">Hac_0482</name>
</gene>